<feature type="transmembrane region" description="Helical" evidence="7">
    <location>
        <begin position="50"/>
        <end position="72"/>
    </location>
</feature>
<evidence type="ECO:0000256" key="1">
    <source>
        <dbReference type="ARBA" id="ARBA00004651"/>
    </source>
</evidence>
<dbReference type="GO" id="GO:0005886">
    <property type="term" value="C:plasma membrane"/>
    <property type="evidence" value="ECO:0007669"/>
    <property type="project" value="UniProtKB-SubCell"/>
</dbReference>
<feature type="transmembrane region" description="Helical" evidence="7">
    <location>
        <begin position="262"/>
        <end position="280"/>
    </location>
</feature>
<comment type="caution">
    <text evidence="9">The sequence shown here is derived from an EMBL/GenBank/DDBJ whole genome shotgun (WGS) entry which is preliminary data.</text>
</comment>
<evidence type="ECO:0000259" key="8">
    <source>
        <dbReference type="PROSITE" id="PS50850"/>
    </source>
</evidence>
<organism evidence="9 10">
    <name type="scientific">Antribacter soli</name>
    <dbReference type="NCBI Taxonomy" id="2910976"/>
    <lineage>
        <taxon>Bacteria</taxon>
        <taxon>Bacillati</taxon>
        <taxon>Actinomycetota</taxon>
        <taxon>Actinomycetes</taxon>
        <taxon>Micrococcales</taxon>
        <taxon>Promicromonosporaceae</taxon>
        <taxon>Antribacter</taxon>
    </lineage>
</organism>
<dbReference type="Gene3D" id="1.20.1250.20">
    <property type="entry name" value="MFS general substrate transporter like domains"/>
    <property type="match status" value="1"/>
</dbReference>
<feature type="transmembrane region" description="Helical" evidence="7">
    <location>
        <begin position="93"/>
        <end position="118"/>
    </location>
</feature>
<protein>
    <submittedName>
        <fullName evidence="9">MFS transporter</fullName>
    </submittedName>
</protein>
<feature type="transmembrane region" description="Helical" evidence="7">
    <location>
        <begin position="287"/>
        <end position="307"/>
    </location>
</feature>
<accession>A0AA41QAG1</accession>
<feature type="transmembrane region" description="Helical" evidence="7">
    <location>
        <begin position="166"/>
        <end position="192"/>
    </location>
</feature>
<dbReference type="PANTHER" id="PTHR23513">
    <property type="entry name" value="INTEGRAL MEMBRANE EFFLUX PROTEIN-RELATED"/>
    <property type="match status" value="1"/>
</dbReference>
<keyword evidence="2" id="KW-0813">Transport</keyword>
<dbReference type="Pfam" id="PF05977">
    <property type="entry name" value="MFS_3"/>
    <property type="match status" value="1"/>
</dbReference>
<dbReference type="CDD" id="cd06173">
    <property type="entry name" value="MFS_MefA_like"/>
    <property type="match status" value="1"/>
</dbReference>
<dbReference type="GO" id="GO:0022857">
    <property type="term" value="F:transmembrane transporter activity"/>
    <property type="evidence" value="ECO:0007669"/>
    <property type="project" value="InterPro"/>
</dbReference>
<feature type="transmembrane region" description="Helical" evidence="7">
    <location>
        <begin position="228"/>
        <end position="250"/>
    </location>
</feature>
<dbReference type="InterPro" id="IPR010290">
    <property type="entry name" value="TM_effector"/>
</dbReference>
<dbReference type="EMBL" id="JAKGSG010000010">
    <property type="protein sequence ID" value="MCF4119853.1"/>
    <property type="molecule type" value="Genomic_DNA"/>
</dbReference>
<reference evidence="9" key="1">
    <citation type="submission" date="2022-01" db="EMBL/GenBank/DDBJ databases">
        <title>Antribacter sp. nov., isolated from Guizhou of China.</title>
        <authorList>
            <person name="Chengliang C."/>
            <person name="Ya Z."/>
        </authorList>
    </citation>
    <scope>NUCLEOTIDE SEQUENCE</scope>
    <source>
        <strain evidence="9">KLBMP 9083</strain>
    </source>
</reference>
<evidence type="ECO:0000256" key="6">
    <source>
        <dbReference type="ARBA" id="ARBA00023136"/>
    </source>
</evidence>
<sequence>MSAFLETIAPARMGRSFRWLLGSSWVSNIGDGIALAAGPLLVASQTSSPFLVALAALLQQLPWLLFGLWAGAIADRLDRRVLVIVTNLLRATVIAVLAVVILTGHVSIGVVLAAMFLYGVAEVFADSAAGTLMPMLVRREDLAVGQARLQAGFLTANQLVGPPVGAFLFTLGMAWPFLVQVVAVSLAAVLIGRIATPRGGVREAVDTHVRQDIAEGLRWIWSHAPVRTLAVVILAFNVTWAAGWSILVLYARDHVHLGEVGYGLLTTAAAIGGLAGTASFGRLHRRFSLATLMRACLLLEVLTHLALALTTVGWVAMVIMVQFGAYAFVWGTVSSTVRQRAVPTEFQGRVGSVYMMCVYGGMVAGNALGGIIAEHWGLTAPFWFAFVGAGITLALVWRQLSNVAHAEAPHEEPAAS</sequence>
<evidence type="ECO:0000256" key="2">
    <source>
        <dbReference type="ARBA" id="ARBA00022448"/>
    </source>
</evidence>
<feature type="transmembrane region" description="Helical" evidence="7">
    <location>
        <begin position="20"/>
        <end position="44"/>
    </location>
</feature>
<dbReference type="InterPro" id="IPR036259">
    <property type="entry name" value="MFS_trans_sf"/>
</dbReference>
<dbReference type="AlphaFoldDB" id="A0AA41QAG1"/>
<gene>
    <name evidence="9" type="ORF">L1785_02565</name>
</gene>
<comment type="subcellular location">
    <subcellularLocation>
        <location evidence="1">Cell membrane</location>
        <topology evidence="1">Multi-pass membrane protein</topology>
    </subcellularLocation>
</comment>
<proteinExistence type="predicted"/>
<dbReference type="PANTHER" id="PTHR23513:SF6">
    <property type="entry name" value="MAJOR FACILITATOR SUPERFAMILY ASSOCIATED DOMAIN-CONTAINING PROTEIN"/>
    <property type="match status" value="1"/>
</dbReference>
<keyword evidence="4 7" id="KW-0812">Transmembrane</keyword>
<name>A0AA41QAG1_9MICO</name>
<feature type="transmembrane region" description="Helical" evidence="7">
    <location>
        <begin position="353"/>
        <end position="372"/>
    </location>
</feature>
<keyword evidence="3" id="KW-1003">Cell membrane</keyword>
<evidence type="ECO:0000256" key="4">
    <source>
        <dbReference type="ARBA" id="ARBA00022692"/>
    </source>
</evidence>
<feature type="transmembrane region" description="Helical" evidence="7">
    <location>
        <begin position="378"/>
        <end position="397"/>
    </location>
</feature>
<keyword evidence="5 7" id="KW-1133">Transmembrane helix</keyword>
<dbReference type="SUPFAM" id="SSF103473">
    <property type="entry name" value="MFS general substrate transporter"/>
    <property type="match status" value="1"/>
</dbReference>
<feature type="domain" description="Major facilitator superfamily (MFS) profile" evidence="8">
    <location>
        <begin position="1"/>
        <end position="404"/>
    </location>
</feature>
<evidence type="ECO:0000313" key="10">
    <source>
        <dbReference type="Proteomes" id="UP001165405"/>
    </source>
</evidence>
<dbReference type="InterPro" id="IPR020846">
    <property type="entry name" value="MFS_dom"/>
</dbReference>
<keyword evidence="6 7" id="KW-0472">Membrane</keyword>
<dbReference type="Proteomes" id="UP001165405">
    <property type="component" value="Unassembled WGS sequence"/>
</dbReference>
<evidence type="ECO:0000256" key="5">
    <source>
        <dbReference type="ARBA" id="ARBA00022989"/>
    </source>
</evidence>
<evidence type="ECO:0000256" key="3">
    <source>
        <dbReference type="ARBA" id="ARBA00022475"/>
    </source>
</evidence>
<dbReference type="PROSITE" id="PS50850">
    <property type="entry name" value="MFS"/>
    <property type="match status" value="1"/>
</dbReference>
<feature type="transmembrane region" description="Helical" evidence="7">
    <location>
        <begin position="313"/>
        <end position="333"/>
    </location>
</feature>
<keyword evidence="10" id="KW-1185">Reference proteome</keyword>
<evidence type="ECO:0000256" key="7">
    <source>
        <dbReference type="SAM" id="Phobius"/>
    </source>
</evidence>
<evidence type="ECO:0000313" key="9">
    <source>
        <dbReference type="EMBL" id="MCF4119853.1"/>
    </source>
</evidence>
<dbReference type="RefSeq" id="WP_236087568.1">
    <property type="nucleotide sequence ID" value="NZ_JAKGSG010000010.1"/>
</dbReference>